<evidence type="ECO:0000259" key="1">
    <source>
        <dbReference type="Pfam" id="PF13581"/>
    </source>
</evidence>
<evidence type="ECO:0000313" key="5">
    <source>
        <dbReference type="Proteomes" id="UP000279908"/>
    </source>
</evidence>
<dbReference type="EMBL" id="WUBZ01000007">
    <property type="protein sequence ID" value="MWV54060.1"/>
    <property type="molecule type" value="Genomic_DNA"/>
</dbReference>
<dbReference type="OMA" id="GRGMYII"/>
<sequence>MRTNSIVLASRAEEWDALQSWVEAFACSERYDSAFLSDLLRVLKEAFVNALHHGNRNDERFPVTVMMTALGMEGVRVLLVEVRDCGAGFCLEDISDPTAEEFLLCSSGRGMYIIKSVASIDGVECNEDGCSIKLRFEPF</sequence>
<keyword evidence="4" id="KW-0547">Nucleotide-binding</keyword>
<dbReference type="RefSeq" id="WP_011890030.1">
    <property type="nucleotide sequence ID" value="NZ_CP041698.1"/>
</dbReference>
<dbReference type="InterPro" id="IPR003594">
    <property type="entry name" value="HATPase_dom"/>
</dbReference>
<dbReference type="Pfam" id="PF13581">
    <property type="entry name" value="HATPase_c_2"/>
    <property type="match status" value="1"/>
</dbReference>
<dbReference type="Proteomes" id="UP000279908">
    <property type="component" value="Unassembled WGS sequence"/>
</dbReference>
<dbReference type="SUPFAM" id="SSF55874">
    <property type="entry name" value="ATPase domain of HSP90 chaperone/DNA topoisomerase II/histidine kinase"/>
    <property type="match status" value="1"/>
</dbReference>
<name>A0A432AXD1_CHLPH</name>
<dbReference type="EMBL" id="VMRG01000001">
    <property type="protein sequence ID" value="KAA6232400.1"/>
    <property type="molecule type" value="Genomic_DNA"/>
</dbReference>
<dbReference type="EMBL" id="RXYK01000001">
    <property type="protein sequence ID" value="RTY40067.1"/>
    <property type="molecule type" value="Genomic_DNA"/>
</dbReference>
<dbReference type="Gene3D" id="3.30.565.10">
    <property type="entry name" value="Histidine kinase-like ATPase, C-terminal domain"/>
    <property type="match status" value="1"/>
</dbReference>
<protein>
    <submittedName>
        <fullName evidence="4">ATP-binding protein</fullName>
    </submittedName>
</protein>
<dbReference type="GO" id="GO:0005524">
    <property type="term" value="F:ATP binding"/>
    <property type="evidence" value="ECO:0007669"/>
    <property type="project" value="UniProtKB-KW"/>
</dbReference>
<dbReference type="InterPro" id="IPR036890">
    <property type="entry name" value="HATPase_C_sf"/>
</dbReference>
<keyword evidence="4" id="KW-0067">ATP-binding</keyword>
<dbReference type="AlphaFoldDB" id="A0A432AXD1"/>
<dbReference type="Proteomes" id="UP000327458">
    <property type="component" value="Unassembled WGS sequence"/>
</dbReference>
<feature type="domain" description="Histidine kinase/HSP90-like ATPase" evidence="1">
    <location>
        <begin position="9"/>
        <end position="118"/>
    </location>
</feature>
<proteinExistence type="predicted"/>
<evidence type="ECO:0000313" key="7">
    <source>
        <dbReference type="Proteomes" id="UP000489351"/>
    </source>
</evidence>
<evidence type="ECO:0000313" key="4">
    <source>
        <dbReference type="EMBL" id="RTY40067.1"/>
    </source>
</evidence>
<reference evidence="4 5" key="1">
    <citation type="submission" date="2018-12" db="EMBL/GenBank/DDBJ databases">
        <authorList>
            <person name="Lunina O.N."/>
            <person name="Grouzdev D.S."/>
            <person name="Gorlenko V.M."/>
            <person name="Savvichev A.S."/>
        </authorList>
    </citation>
    <scope>NUCLEOTIDE SEQUENCE [LARGE SCALE GENOMIC DNA]</scope>
    <source>
        <strain evidence="4 5">BrKhr-17</strain>
    </source>
</reference>
<dbReference type="CDD" id="cd16936">
    <property type="entry name" value="HATPase_RsbW-like"/>
    <property type="match status" value="1"/>
</dbReference>
<keyword evidence="7" id="KW-1185">Reference proteome</keyword>
<evidence type="ECO:0000313" key="3">
    <source>
        <dbReference type="EMBL" id="MWV54060.1"/>
    </source>
</evidence>
<evidence type="ECO:0000313" key="2">
    <source>
        <dbReference type="EMBL" id="KAA6232400.1"/>
    </source>
</evidence>
<comment type="caution">
    <text evidence="4">The sequence shown here is derived from an EMBL/GenBank/DDBJ whole genome shotgun (WGS) entry which is preliminary data.</text>
</comment>
<organism evidence="4 5">
    <name type="scientific">Chlorobium phaeovibrioides</name>
    <dbReference type="NCBI Taxonomy" id="1094"/>
    <lineage>
        <taxon>Bacteria</taxon>
        <taxon>Pseudomonadati</taxon>
        <taxon>Chlorobiota</taxon>
        <taxon>Chlorobiia</taxon>
        <taxon>Chlorobiales</taxon>
        <taxon>Chlorobiaceae</taxon>
        <taxon>Chlorobium/Pelodictyon group</taxon>
        <taxon>Chlorobium</taxon>
    </lineage>
</organism>
<reference evidence="3 7" key="3">
    <citation type="submission" date="2019-11" db="EMBL/GenBank/DDBJ databases">
        <title>Green- and brown-colored morphotypes of Chlorobia in the stratified aquatic ecosystems of Kandalaksha Gulf (White Sea): A model for study of the accessory genome evolution.</title>
        <authorList>
            <person name="Grouzdev D.S."/>
        </authorList>
    </citation>
    <scope>NUCLEOTIDE SEQUENCE [LARGE SCALE GENOMIC DNA]</scope>
    <source>
        <strain evidence="3 7">ZM</strain>
    </source>
</reference>
<accession>A0A432AXD1</accession>
<dbReference type="Proteomes" id="UP000489351">
    <property type="component" value="Unassembled WGS sequence"/>
</dbReference>
<reference evidence="2 6" key="2">
    <citation type="submission" date="2019-07" db="EMBL/GenBank/DDBJ databases">
        <title>Draft genome Sequence of Chlorobium phaeovibrioides sp. strain PhvTcv-s14, from the Phylum Chlorobi.</title>
        <authorList>
            <person name="Babenko V."/>
            <person name="Boldyreva D."/>
            <person name="Kanygina A."/>
            <person name="Selezneva O."/>
            <person name="Akopiyan T."/>
            <person name="Lunina O."/>
        </authorList>
    </citation>
    <scope>NUCLEOTIDE SEQUENCE [LARGE SCALE GENOMIC DNA]</scope>
    <source>
        <strain evidence="2 6">GrTcv12</strain>
    </source>
</reference>
<gene>
    <name evidence="4" type="ORF">EKD02_01330</name>
    <name evidence="2" type="ORF">FP507_04355</name>
    <name evidence="3" type="ORF">GJ685_03145</name>
</gene>
<evidence type="ECO:0000313" key="6">
    <source>
        <dbReference type="Proteomes" id="UP000327458"/>
    </source>
</evidence>